<keyword evidence="1" id="KW-0853">WD repeat</keyword>
<reference evidence="8 9" key="1">
    <citation type="submission" date="2025-04" db="UniProtKB">
        <authorList>
            <consortium name="RefSeq"/>
        </authorList>
    </citation>
    <scope>IDENTIFICATION</scope>
</reference>
<dbReference type="Gene3D" id="3.40.50.300">
    <property type="entry name" value="P-loop containing nucleotide triphosphate hydrolases"/>
    <property type="match status" value="1"/>
</dbReference>
<dbReference type="KEGG" id="tnl:113495984"/>
<dbReference type="OrthoDB" id="2325716at2759"/>
<proteinExistence type="predicted"/>
<dbReference type="RefSeq" id="XP_026730817.1">
    <property type="nucleotide sequence ID" value="XM_026875016.1"/>
</dbReference>
<feature type="compositionally biased region" description="Acidic residues" evidence="3">
    <location>
        <begin position="1196"/>
        <end position="1216"/>
    </location>
</feature>
<accession>A0A7E5VRB2</accession>
<dbReference type="InterPro" id="IPR001680">
    <property type="entry name" value="WD40_rpt"/>
</dbReference>
<dbReference type="InterPro" id="IPR056534">
    <property type="entry name" value="Beta-prop_NWD2_C"/>
</dbReference>
<feature type="domain" description="NWD1/2-like winged helix-turn-helix" evidence="6">
    <location>
        <begin position="611"/>
        <end position="724"/>
    </location>
</feature>
<dbReference type="RefSeq" id="XP_026730815.1">
    <property type="nucleotide sequence ID" value="XM_026875014.1"/>
</dbReference>
<evidence type="ECO:0000259" key="5">
    <source>
        <dbReference type="Pfam" id="PF23586"/>
    </source>
</evidence>
<dbReference type="InterPro" id="IPR025139">
    <property type="entry name" value="DUF4062"/>
</dbReference>
<keyword evidence="7" id="KW-1185">Reference proteome</keyword>
<evidence type="ECO:0000256" key="3">
    <source>
        <dbReference type="SAM" id="MobiDB-lite"/>
    </source>
</evidence>
<feature type="region of interest" description="Disordered" evidence="3">
    <location>
        <begin position="1193"/>
        <end position="1217"/>
    </location>
</feature>
<dbReference type="InterPro" id="IPR052752">
    <property type="entry name" value="NACHT-WD_repeat"/>
</dbReference>
<dbReference type="Proteomes" id="UP000322000">
    <property type="component" value="Chromosome 7"/>
</dbReference>
<dbReference type="Gene3D" id="2.130.10.10">
    <property type="entry name" value="YVTN repeat-like/Quinoprotein amine dehydrogenase"/>
    <property type="match status" value="2"/>
</dbReference>
<dbReference type="SUPFAM" id="SSF50998">
    <property type="entry name" value="Quinoprotein alcohol dehydrogenase-like"/>
    <property type="match status" value="2"/>
</dbReference>
<evidence type="ECO:0000259" key="6">
    <source>
        <dbReference type="Pfam" id="PF25469"/>
    </source>
</evidence>
<dbReference type="SUPFAM" id="SSF52540">
    <property type="entry name" value="P-loop containing nucleoside triphosphate hydrolases"/>
    <property type="match status" value="1"/>
</dbReference>
<keyword evidence="2" id="KW-0677">Repeat</keyword>
<dbReference type="InterPro" id="IPR011047">
    <property type="entry name" value="Quinoprotein_ADH-like_sf"/>
</dbReference>
<dbReference type="InterPro" id="IPR015943">
    <property type="entry name" value="WD40/YVTN_repeat-like_dom_sf"/>
</dbReference>
<gene>
    <name evidence="8 9" type="primary">LOC113495984</name>
</gene>
<dbReference type="Pfam" id="PF25469">
    <property type="entry name" value="WHD_NWD1"/>
    <property type="match status" value="1"/>
</dbReference>
<name>A0A7E5VRB2_TRINI</name>
<feature type="domain" description="DUF4062" evidence="4">
    <location>
        <begin position="26"/>
        <end position="113"/>
    </location>
</feature>
<dbReference type="InterPro" id="IPR027417">
    <property type="entry name" value="P-loop_NTPase"/>
</dbReference>
<sequence length="1669" mass="189387">MDDRTVDLIFSGSLKLLPPVSSKIVRIFTSSTFTDTTMERNTLMAKCYPRIKDYCREKHGLEFQVVDMRWGVRDEATDDHMTTELCMREIKNCQRLSMGPNFVVFLGQKYGYRPIPTYVLSSELQMLKDELVAGGVDTILLDTWYKKDSNAVPPVSVLQPISSILINFNNKRVPKLQAEDQAVWWDTLGKMQKLFRKASLQLYNAGKIDKDCMHNYFMSVTEREVINGVLNVKNTKNHCLAYVRYINNINLQNLKKASNFVDIINRSLDSEASKLLADLRDVRLPDKIETTNIQKYTVEWIGREGLDTETHGEYLSHFISHFYKNIVKLVDRAMRKEDSSAQGVIVTEILQHLHACNNSVKVFHGREPDLDFIEDYMKNKSDKPLVLYGEGGCGKTSLLSKSAAMSLDTWFADVRPTNIIRFLGTTPDSSALTPTLISICQQISYNFALPFEGIPDDLVPLTAHFKHLLTMASQQQPLLLFLDSVDQLTGIGTENNKVSWLPTRLPEHCKIIVTCACEEANPEVSKEYDVLRRMIDSEENFLEVKALGEDLAMQVLKLWMASAARDLSNYQWRLVSNAIASCSLPIFVKLVFAEVCRWRSYTKPQDTHLASTVMDSIMMLFERIEKQHGRLLVFHALAYITAARSGLSETELEDLISLDDKVLDDVYQYHLPPVRRIPPLLWTRIRNDLPNYLSEREADGVSVMNWYHRQFRDTARERYFKNMNMAMYFHSMIADYYLGIWGGGTPKPFKYTEIQRHRFNLADREGVADRKVPLQPLVFTSADGANKRYNLRKFGELPFHLVRSKRFTDLYAEVLFNYDWLHAKLNCCPLQAVLADFEDAKLHVNKDAVRELMLVADALRLGGAILGTYSDMLAPQLVGRLLPEAPHNPAISSLLKQCVHNGKTHCALLPSHHCLHTPGGPLKYSLEGHQFAVFAFRLSSDKRYVVSISSRVISWDLSTSDLARDLCPQLEGIMQNLELSPDNKWAAASTNNSVSMLLNMLTSEYITIDNPLNEGETVRGVAVLNHHMVIYGPRSWVQYSMRGEHEQTLPAPDTAPYDDVTWEILSIEFRDLENFLLVMWSGDLDEDRLLVQFSKDGEWMQPLRCRGALAMNKHWTRIYCSDPERGYQITIFELNVEEKCWVKVEELYHQETDTAEAMLQIKRGKKDRMLFATTTYSFVVWDFDVKIPRIKPEPEVKEDDDKAEGDEEEEKPEEPEIDHSVHGIVLKLPHTIRNISTKMTLSNSFMISNNNTYAVAGVRKNLYVWSLETTKLIKVLDAHFGRIVQLEPLTVGSWNNVITSSIDRTVKIWNIDNIFEQVHKIDRQELPIDSISLARDKQLAVTVTRSCWGLWDTSNGKLLAQLAEAPLGAIVTHAVITPSGDNVVTAESGNVIIWDIVERQALFKEEQKVIKQVLLLEDGTKFITISIKPAPDNVENVAMANIVARTIPEGEKIYTAEYELRGTGYKDAVVSADEHHIVAPGVDKSSRDCLHVFHARTGARLHRIPIKNSGIKDMQSIVALPHKPLWVAVVGNDKAGILDIKSKRHIRFVPRWNGACTKDGKIGLCAPSRGGLDLIELKRGASVQQLIYRAAEGVFSIITMFNSTDEYVFYYHSGRKTLRVFRTVDGRAIAEYRAPAEVTGVASAHGGKSVAIASQDGCLTMLDIVDPFE</sequence>
<dbReference type="Gene3D" id="1.25.40.370">
    <property type="match status" value="1"/>
</dbReference>
<evidence type="ECO:0000256" key="2">
    <source>
        <dbReference type="ARBA" id="ARBA00022737"/>
    </source>
</evidence>
<dbReference type="Pfam" id="PF00400">
    <property type="entry name" value="WD40"/>
    <property type="match status" value="1"/>
</dbReference>
<dbReference type="Pfam" id="PF23586">
    <property type="entry name" value="Beta-prop_NWD2_C"/>
    <property type="match status" value="1"/>
</dbReference>
<evidence type="ECO:0000256" key="1">
    <source>
        <dbReference type="ARBA" id="ARBA00022574"/>
    </source>
</evidence>
<evidence type="ECO:0000313" key="9">
    <source>
        <dbReference type="RefSeq" id="XP_026730817.1"/>
    </source>
</evidence>
<feature type="domain" description="NWD2 C-terminal beta-propeller" evidence="5">
    <location>
        <begin position="1318"/>
        <end position="1664"/>
    </location>
</feature>
<dbReference type="SMART" id="SM00320">
    <property type="entry name" value="WD40"/>
    <property type="match status" value="5"/>
</dbReference>
<dbReference type="Pfam" id="PF13271">
    <property type="entry name" value="DUF4062"/>
    <property type="match status" value="1"/>
</dbReference>
<dbReference type="GeneID" id="113495984"/>
<protein>
    <submittedName>
        <fullName evidence="8 9">NACHT and WD repeat domain-containing protein 2</fullName>
    </submittedName>
</protein>
<evidence type="ECO:0000313" key="8">
    <source>
        <dbReference type="RefSeq" id="XP_026730815.1"/>
    </source>
</evidence>
<dbReference type="PANTHER" id="PTHR19871:SF14">
    <property type="entry name" value="DUF4062 DOMAIN-CONTAINING PROTEIN"/>
    <property type="match status" value="1"/>
</dbReference>
<dbReference type="PANTHER" id="PTHR19871">
    <property type="entry name" value="BETA TRANSDUCIN-RELATED PROTEIN"/>
    <property type="match status" value="1"/>
</dbReference>
<dbReference type="InterPro" id="IPR057588">
    <property type="entry name" value="NWD1/2-like_WH"/>
</dbReference>
<evidence type="ECO:0000259" key="4">
    <source>
        <dbReference type="Pfam" id="PF13271"/>
    </source>
</evidence>
<evidence type="ECO:0000313" key="7">
    <source>
        <dbReference type="Proteomes" id="UP000322000"/>
    </source>
</evidence>
<organism evidence="7 9">
    <name type="scientific">Trichoplusia ni</name>
    <name type="common">Cabbage looper</name>
    <dbReference type="NCBI Taxonomy" id="7111"/>
    <lineage>
        <taxon>Eukaryota</taxon>
        <taxon>Metazoa</taxon>
        <taxon>Ecdysozoa</taxon>
        <taxon>Arthropoda</taxon>
        <taxon>Hexapoda</taxon>
        <taxon>Insecta</taxon>
        <taxon>Pterygota</taxon>
        <taxon>Neoptera</taxon>
        <taxon>Endopterygota</taxon>
        <taxon>Lepidoptera</taxon>
        <taxon>Glossata</taxon>
        <taxon>Ditrysia</taxon>
        <taxon>Noctuoidea</taxon>
        <taxon>Noctuidae</taxon>
        <taxon>Plusiinae</taxon>
        <taxon>Trichoplusia</taxon>
    </lineage>
</organism>